<protein>
    <recommendedName>
        <fullName evidence="4">DUF1648 domain-containing protein</fullName>
    </recommendedName>
</protein>
<keyword evidence="1" id="KW-1133">Transmembrane helix</keyword>
<dbReference type="OrthoDB" id="160954at2"/>
<proteinExistence type="predicted"/>
<dbReference type="RefSeq" id="WP_058439655.1">
    <property type="nucleotide sequence ID" value="NZ_KQ758903.1"/>
</dbReference>
<organism evidence="2 3">
    <name type="scientific">Dehalogenimonas alkenigignens</name>
    <dbReference type="NCBI Taxonomy" id="1217799"/>
    <lineage>
        <taxon>Bacteria</taxon>
        <taxon>Bacillati</taxon>
        <taxon>Chloroflexota</taxon>
        <taxon>Dehalococcoidia</taxon>
        <taxon>Dehalococcoidales</taxon>
        <taxon>Dehalococcoidaceae</taxon>
        <taxon>Dehalogenimonas</taxon>
    </lineage>
</organism>
<sequence>MENRQQNATPEPLKFRLKFIGLPLAVLLLTAAMAAFFYGGLPDEVFYRFDTAGEPSGDAIAKSSLVMLMIGIQAVLVIVAWLATRSVGNVQLFRDNVGNFWFSPTRLLTLMGNMPAIIQLILAYVLVDAVYYAGNAGHLMPLWLFALIVLVAGGVLILIYGLPIVIQAYKGFSTIEEKKKE</sequence>
<name>A0A0W0GJK5_9CHLR</name>
<dbReference type="EMBL" id="LFDV01000002">
    <property type="protein sequence ID" value="KTB48712.1"/>
    <property type="molecule type" value="Genomic_DNA"/>
</dbReference>
<comment type="caution">
    <text evidence="2">The sequence shown here is derived from an EMBL/GenBank/DDBJ whole genome shotgun (WGS) entry which is preliminary data.</text>
</comment>
<feature type="transmembrane region" description="Helical" evidence="1">
    <location>
        <begin position="20"/>
        <end position="39"/>
    </location>
</feature>
<evidence type="ECO:0008006" key="4">
    <source>
        <dbReference type="Google" id="ProtNLM"/>
    </source>
</evidence>
<dbReference type="Proteomes" id="UP000053947">
    <property type="component" value="Unassembled WGS sequence"/>
</dbReference>
<evidence type="ECO:0000256" key="1">
    <source>
        <dbReference type="SAM" id="Phobius"/>
    </source>
</evidence>
<dbReference type="AlphaFoldDB" id="A0A0W0GJK5"/>
<accession>A0A0W0GJK5</accession>
<gene>
    <name evidence="2" type="ORF">DEALK_15590</name>
</gene>
<reference evidence="2 3" key="1">
    <citation type="submission" date="2015-06" db="EMBL/GenBank/DDBJ databases">
        <title>Genome sequence of the organohalide-respiring Dehalogenimonas alkenigignens type strain (IP3-3T).</title>
        <authorList>
            <person name="Key T.A."/>
            <person name="Richmond D.P."/>
            <person name="Bowman K.S."/>
            <person name="Cho Y.-J."/>
            <person name="Chun J."/>
            <person name="da Costa M.S."/>
            <person name="Rainey F.A."/>
            <person name="Moe W.M."/>
        </authorList>
    </citation>
    <scope>NUCLEOTIDE SEQUENCE [LARGE SCALE GENOMIC DNA]</scope>
    <source>
        <strain evidence="2 3">IP3-3</strain>
    </source>
</reference>
<feature type="transmembrane region" description="Helical" evidence="1">
    <location>
        <begin position="140"/>
        <end position="162"/>
    </location>
</feature>
<dbReference type="STRING" id="1217799.DEALK_15590"/>
<evidence type="ECO:0000313" key="3">
    <source>
        <dbReference type="Proteomes" id="UP000053947"/>
    </source>
</evidence>
<keyword evidence="1" id="KW-0812">Transmembrane</keyword>
<feature type="transmembrane region" description="Helical" evidence="1">
    <location>
        <begin position="59"/>
        <end position="84"/>
    </location>
</feature>
<feature type="transmembrane region" description="Helical" evidence="1">
    <location>
        <begin position="116"/>
        <end position="134"/>
    </location>
</feature>
<evidence type="ECO:0000313" key="2">
    <source>
        <dbReference type="EMBL" id="KTB48712.1"/>
    </source>
</evidence>
<keyword evidence="3" id="KW-1185">Reference proteome</keyword>
<keyword evidence="1" id="KW-0472">Membrane</keyword>